<feature type="non-terminal residue" evidence="1">
    <location>
        <position position="50"/>
    </location>
</feature>
<dbReference type="EMBL" id="JADFTS010000002">
    <property type="protein sequence ID" value="KAF9618852.1"/>
    <property type="molecule type" value="Genomic_DNA"/>
</dbReference>
<dbReference type="AlphaFoldDB" id="A0A835ILU2"/>
<dbReference type="Proteomes" id="UP000631114">
    <property type="component" value="Unassembled WGS sequence"/>
</dbReference>
<proteinExistence type="predicted"/>
<organism evidence="1 2">
    <name type="scientific">Coptis chinensis</name>
    <dbReference type="NCBI Taxonomy" id="261450"/>
    <lineage>
        <taxon>Eukaryota</taxon>
        <taxon>Viridiplantae</taxon>
        <taxon>Streptophyta</taxon>
        <taxon>Embryophyta</taxon>
        <taxon>Tracheophyta</taxon>
        <taxon>Spermatophyta</taxon>
        <taxon>Magnoliopsida</taxon>
        <taxon>Ranunculales</taxon>
        <taxon>Ranunculaceae</taxon>
        <taxon>Coptidoideae</taxon>
        <taxon>Coptis</taxon>
    </lineage>
</organism>
<evidence type="ECO:0000313" key="2">
    <source>
        <dbReference type="Proteomes" id="UP000631114"/>
    </source>
</evidence>
<gene>
    <name evidence="1" type="ORF">IFM89_002720</name>
</gene>
<sequence>RSVLIPVKLLSMSRSSSSRRLAKKKGHTEQFLEYQGKKFGVDEVFSLGWL</sequence>
<protein>
    <submittedName>
        <fullName evidence="1">Uncharacterized protein</fullName>
    </submittedName>
</protein>
<name>A0A835ILU2_9MAGN</name>
<evidence type="ECO:0000313" key="1">
    <source>
        <dbReference type="EMBL" id="KAF9618852.1"/>
    </source>
</evidence>
<reference evidence="1 2" key="1">
    <citation type="submission" date="2020-10" db="EMBL/GenBank/DDBJ databases">
        <title>The Coptis chinensis genome and diversification of protoberbering-type alkaloids.</title>
        <authorList>
            <person name="Wang B."/>
            <person name="Shu S."/>
            <person name="Song C."/>
            <person name="Liu Y."/>
        </authorList>
    </citation>
    <scope>NUCLEOTIDE SEQUENCE [LARGE SCALE GENOMIC DNA]</scope>
    <source>
        <strain evidence="1">HL-2020</strain>
        <tissue evidence="1">Leaf</tissue>
    </source>
</reference>
<comment type="caution">
    <text evidence="1">The sequence shown here is derived from an EMBL/GenBank/DDBJ whole genome shotgun (WGS) entry which is preliminary data.</text>
</comment>
<keyword evidence="2" id="KW-1185">Reference proteome</keyword>
<accession>A0A835ILU2</accession>